<dbReference type="EMBL" id="JACGWO010000012">
    <property type="protein sequence ID" value="KAK4414348.1"/>
    <property type="molecule type" value="Genomic_DNA"/>
</dbReference>
<name>A0AAE2C9U8_9LAMI</name>
<protein>
    <submittedName>
        <fullName evidence="1">Uncharacterized protein</fullName>
    </submittedName>
</protein>
<reference evidence="1" key="1">
    <citation type="submission" date="2020-06" db="EMBL/GenBank/DDBJ databases">
        <authorList>
            <person name="Li T."/>
            <person name="Hu X."/>
            <person name="Zhang T."/>
            <person name="Song X."/>
            <person name="Zhang H."/>
            <person name="Dai N."/>
            <person name="Sheng W."/>
            <person name="Hou X."/>
            <person name="Wei L."/>
        </authorList>
    </citation>
    <scope>NUCLEOTIDE SEQUENCE</scope>
    <source>
        <strain evidence="1">3651</strain>
        <tissue evidence="1">Leaf</tissue>
    </source>
</reference>
<dbReference type="Proteomes" id="UP001293254">
    <property type="component" value="Unassembled WGS sequence"/>
</dbReference>
<comment type="caution">
    <text evidence="1">The sequence shown here is derived from an EMBL/GenBank/DDBJ whole genome shotgun (WGS) entry which is preliminary data.</text>
</comment>
<evidence type="ECO:0000313" key="1">
    <source>
        <dbReference type="EMBL" id="KAK4414348.1"/>
    </source>
</evidence>
<gene>
    <name evidence="1" type="ORF">Salat_2847800</name>
</gene>
<evidence type="ECO:0000313" key="2">
    <source>
        <dbReference type="Proteomes" id="UP001293254"/>
    </source>
</evidence>
<reference evidence="1" key="2">
    <citation type="journal article" date="2024" name="Plant">
        <title>Genomic evolution and insights into agronomic trait innovations of Sesamum species.</title>
        <authorList>
            <person name="Miao H."/>
            <person name="Wang L."/>
            <person name="Qu L."/>
            <person name="Liu H."/>
            <person name="Sun Y."/>
            <person name="Le M."/>
            <person name="Wang Q."/>
            <person name="Wei S."/>
            <person name="Zheng Y."/>
            <person name="Lin W."/>
            <person name="Duan Y."/>
            <person name="Cao H."/>
            <person name="Xiong S."/>
            <person name="Wang X."/>
            <person name="Wei L."/>
            <person name="Li C."/>
            <person name="Ma Q."/>
            <person name="Ju M."/>
            <person name="Zhao R."/>
            <person name="Li G."/>
            <person name="Mu C."/>
            <person name="Tian Q."/>
            <person name="Mei H."/>
            <person name="Zhang T."/>
            <person name="Gao T."/>
            <person name="Zhang H."/>
        </authorList>
    </citation>
    <scope>NUCLEOTIDE SEQUENCE</scope>
    <source>
        <strain evidence="1">3651</strain>
    </source>
</reference>
<proteinExistence type="predicted"/>
<dbReference type="AlphaFoldDB" id="A0AAE2C9U8"/>
<keyword evidence="2" id="KW-1185">Reference proteome</keyword>
<accession>A0AAE2C9U8</accession>
<organism evidence="1 2">
    <name type="scientific">Sesamum alatum</name>
    <dbReference type="NCBI Taxonomy" id="300844"/>
    <lineage>
        <taxon>Eukaryota</taxon>
        <taxon>Viridiplantae</taxon>
        <taxon>Streptophyta</taxon>
        <taxon>Embryophyta</taxon>
        <taxon>Tracheophyta</taxon>
        <taxon>Spermatophyta</taxon>
        <taxon>Magnoliopsida</taxon>
        <taxon>eudicotyledons</taxon>
        <taxon>Gunneridae</taxon>
        <taxon>Pentapetalae</taxon>
        <taxon>asterids</taxon>
        <taxon>lamiids</taxon>
        <taxon>Lamiales</taxon>
        <taxon>Pedaliaceae</taxon>
        <taxon>Sesamum</taxon>
    </lineage>
</organism>
<sequence>MKACLGAPSFPRSLGWGLSGPQGRLAEGASISRFPGGSCNWVSLFGTRIRSLMETEIKHLGWALRLTEDEGNGLRNSDELWEESPDDGHLFLVRRLLVNRDVHFEGFVDPGENTPYGSWLRAPPGSRVVRRLEPE</sequence>